<evidence type="ECO:0000313" key="3">
    <source>
        <dbReference type="Proteomes" id="UP000501982"/>
    </source>
</evidence>
<proteinExistence type="predicted"/>
<name>A0A6H1D5P2_PARDI</name>
<dbReference type="Proteomes" id="UP000501982">
    <property type="component" value="Chromosome"/>
</dbReference>
<sequence length="204" mass="22688">MKFFIMLLSIVALGSCSNELVEMDSVESAMLSTSLEENVIIDSVSVEEDSVRVYHVSKSDFPIAITSNGIITNVKTPRGIQGPFTIPAGQGTLKKLQTEKIRLIPATVNGTRLTAGIYPCDVYEYAFTVSIPKGASVKWDEGSSPCGYDNYYSQELGAVVEVHDTYAILKYYSLLVNYNLLGQYIGEFVFPIDLRKTVFTYYIW</sequence>
<protein>
    <submittedName>
        <fullName evidence="2">Uncharacterized protein</fullName>
    </submittedName>
</protein>
<gene>
    <name evidence="2" type="ORF">HHO38_14870</name>
    <name evidence="1" type="ORF">PN612_16535</name>
</gene>
<dbReference type="RefSeq" id="WP_147423680.1">
    <property type="nucleotide sequence ID" value="NZ_CP050956.1"/>
</dbReference>
<dbReference type="EMBL" id="JAQMPX010000118">
    <property type="protein sequence ID" value="MDB9140097.1"/>
    <property type="molecule type" value="Genomic_DNA"/>
</dbReference>
<dbReference type="PROSITE" id="PS51257">
    <property type="entry name" value="PROKAR_LIPOPROTEIN"/>
    <property type="match status" value="1"/>
</dbReference>
<organism evidence="2 3">
    <name type="scientific">Parabacteroides distasonis</name>
    <dbReference type="NCBI Taxonomy" id="823"/>
    <lineage>
        <taxon>Bacteria</taxon>
        <taxon>Pseudomonadati</taxon>
        <taxon>Bacteroidota</taxon>
        <taxon>Bacteroidia</taxon>
        <taxon>Bacteroidales</taxon>
        <taxon>Tannerellaceae</taxon>
        <taxon>Parabacteroides</taxon>
    </lineage>
</organism>
<evidence type="ECO:0000313" key="2">
    <source>
        <dbReference type="EMBL" id="QJE29511.1"/>
    </source>
</evidence>
<accession>A0A6H1D5P2</accession>
<evidence type="ECO:0000313" key="1">
    <source>
        <dbReference type="EMBL" id="MDB9140097.1"/>
    </source>
</evidence>
<dbReference type="EMBL" id="CP051672">
    <property type="protein sequence ID" value="QJE29511.1"/>
    <property type="molecule type" value="Genomic_DNA"/>
</dbReference>
<dbReference type="AlphaFoldDB" id="A0A6H1D5P2"/>
<dbReference type="Proteomes" id="UP001211522">
    <property type="component" value="Unassembled WGS sequence"/>
</dbReference>
<reference evidence="1" key="2">
    <citation type="submission" date="2023-01" db="EMBL/GenBank/DDBJ databases">
        <title>Human gut microbiome strain richness.</title>
        <authorList>
            <person name="Chen-Liaw A."/>
        </authorList>
    </citation>
    <scope>NUCLEOTIDE SEQUENCE</scope>
    <source>
        <strain evidence="1">D35st1_E5_D35t1_190705</strain>
    </source>
</reference>
<reference evidence="2 3" key="1">
    <citation type="submission" date="2020-04" db="EMBL/GenBank/DDBJ databases">
        <title>Complete Genomes and Methylome analysis of CBBP consortium that reverse antibiotic-induced susceptibility to vancomycin-resistant Enterococcus faecium infection.</title>
        <authorList>
            <person name="Fomenkov A."/>
            <person name="Zhang Z."/>
            <person name="Pamer E."/>
            <person name="Roberts R.J."/>
        </authorList>
    </citation>
    <scope>NUCLEOTIDE SEQUENCE [LARGE SCALE GENOMIC DNA]</scope>
    <source>
        <strain evidence="3">CBBP</strain>
        <strain evidence="2">CBBP-1</strain>
    </source>
</reference>